<keyword evidence="10" id="KW-1185">Reference proteome</keyword>
<dbReference type="Proteomes" id="UP001501692">
    <property type="component" value="Unassembled WGS sequence"/>
</dbReference>
<dbReference type="RefSeq" id="WP_345164687.1">
    <property type="nucleotide sequence ID" value="NZ_BAABJK010000004.1"/>
</dbReference>
<dbReference type="Pfam" id="PF14322">
    <property type="entry name" value="SusD-like_3"/>
    <property type="match status" value="1"/>
</dbReference>
<evidence type="ECO:0000313" key="10">
    <source>
        <dbReference type="Proteomes" id="UP001501692"/>
    </source>
</evidence>
<dbReference type="Pfam" id="PF07980">
    <property type="entry name" value="SusD_RagB"/>
    <property type="match status" value="1"/>
</dbReference>
<dbReference type="EMBL" id="BAABJK010000004">
    <property type="protein sequence ID" value="GAA4961925.1"/>
    <property type="molecule type" value="Genomic_DNA"/>
</dbReference>
<evidence type="ECO:0000313" key="9">
    <source>
        <dbReference type="EMBL" id="GAA4961925.1"/>
    </source>
</evidence>
<evidence type="ECO:0000256" key="6">
    <source>
        <dbReference type="SAM" id="SignalP"/>
    </source>
</evidence>
<evidence type="ECO:0000256" key="1">
    <source>
        <dbReference type="ARBA" id="ARBA00004442"/>
    </source>
</evidence>
<sequence>MKKIKYLLILNLAFFFNCQDAIDIAQPGRLTPDRAFENVADLQQGLLGVYNAYDLTPEIAMGAYTDEVAVGFAGGGQGFTTSLAFILNSQSAASTTFWSNGYIGELFSCNIVINAALAITPEAGEEDEYNDILGQLYALRAFSHFQLLSYYSTDYADDSALGVPIIDFVPGTDAQPLRNTNGEVFAAINADLDRAEDLLLDANAPILVTKDFVTALRARMAAYRQNYSSAATFAQELLDKYPLADRTQYTNMFLDTDNTEIIFKLDRTANGPYDGQGATGSVAAGGGAGYIYAFVNPTIGGGVYFEFSRNLFNLFDPADVRYDVCVAPTSVVSPDYQNAADFVEEDKLVIQKYPGISGALLVNDLKVFRSSEMLLILAESLADAGNINGATNSTAALIKELRDARFGSAQPLPVYSSQQAAFAAILNERRVEFAFEGHRWKDLKRLGVRANQGVTRDPLDCAFNGACTLAPDDFKFTLPLPSVEFNGNPGLRAQQNPGY</sequence>
<feature type="domain" description="RagB/SusD" evidence="7">
    <location>
        <begin position="363"/>
        <end position="499"/>
    </location>
</feature>
<comment type="caution">
    <text evidence="9">The sequence shown here is derived from an EMBL/GenBank/DDBJ whole genome shotgun (WGS) entry which is preliminary data.</text>
</comment>
<protein>
    <submittedName>
        <fullName evidence="9">RagB/SusD family nutrient uptake outer membrane protein</fullName>
    </submittedName>
</protein>
<comment type="subcellular location">
    <subcellularLocation>
        <location evidence="1">Cell outer membrane</location>
    </subcellularLocation>
</comment>
<dbReference type="Gene3D" id="1.25.40.390">
    <property type="match status" value="1"/>
</dbReference>
<keyword evidence="4" id="KW-0472">Membrane</keyword>
<evidence type="ECO:0000256" key="4">
    <source>
        <dbReference type="ARBA" id="ARBA00023136"/>
    </source>
</evidence>
<evidence type="ECO:0000259" key="7">
    <source>
        <dbReference type="Pfam" id="PF07980"/>
    </source>
</evidence>
<keyword evidence="3 6" id="KW-0732">Signal</keyword>
<organism evidence="9 10">
    <name type="scientific">Algibacter aquimarinus</name>
    <dbReference type="NCBI Taxonomy" id="1136748"/>
    <lineage>
        <taxon>Bacteria</taxon>
        <taxon>Pseudomonadati</taxon>
        <taxon>Bacteroidota</taxon>
        <taxon>Flavobacteriia</taxon>
        <taxon>Flavobacteriales</taxon>
        <taxon>Flavobacteriaceae</taxon>
        <taxon>Algibacter</taxon>
    </lineage>
</organism>
<dbReference type="InterPro" id="IPR033985">
    <property type="entry name" value="SusD-like_N"/>
</dbReference>
<dbReference type="InterPro" id="IPR012944">
    <property type="entry name" value="SusD_RagB_dom"/>
</dbReference>
<evidence type="ECO:0000256" key="2">
    <source>
        <dbReference type="ARBA" id="ARBA00006275"/>
    </source>
</evidence>
<evidence type="ECO:0000259" key="8">
    <source>
        <dbReference type="Pfam" id="PF14322"/>
    </source>
</evidence>
<name>A0ABP9H459_9FLAO</name>
<evidence type="ECO:0000256" key="5">
    <source>
        <dbReference type="ARBA" id="ARBA00023237"/>
    </source>
</evidence>
<accession>A0ABP9H459</accession>
<gene>
    <name evidence="9" type="ORF">GCM10023315_07510</name>
</gene>
<reference evidence="10" key="1">
    <citation type="journal article" date="2019" name="Int. J. Syst. Evol. Microbiol.">
        <title>The Global Catalogue of Microorganisms (GCM) 10K type strain sequencing project: providing services to taxonomists for standard genome sequencing and annotation.</title>
        <authorList>
            <consortium name="The Broad Institute Genomics Platform"/>
            <consortium name="The Broad Institute Genome Sequencing Center for Infectious Disease"/>
            <person name="Wu L."/>
            <person name="Ma J."/>
        </authorList>
    </citation>
    <scope>NUCLEOTIDE SEQUENCE [LARGE SCALE GENOMIC DNA]</scope>
    <source>
        <strain evidence="10">JCM 18287</strain>
    </source>
</reference>
<comment type="similarity">
    <text evidence="2">Belongs to the SusD family.</text>
</comment>
<evidence type="ECO:0000256" key="3">
    <source>
        <dbReference type="ARBA" id="ARBA00022729"/>
    </source>
</evidence>
<keyword evidence="5" id="KW-0998">Cell outer membrane</keyword>
<dbReference type="SUPFAM" id="SSF48452">
    <property type="entry name" value="TPR-like"/>
    <property type="match status" value="1"/>
</dbReference>
<dbReference type="InterPro" id="IPR011990">
    <property type="entry name" value="TPR-like_helical_dom_sf"/>
</dbReference>
<feature type="chain" id="PRO_5047127633" evidence="6">
    <location>
        <begin position="22"/>
        <end position="499"/>
    </location>
</feature>
<feature type="signal peptide" evidence="6">
    <location>
        <begin position="1"/>
        <end position="21"/>
    </location>
</feature>
<proteinExistence type="inferred from homology"/>
<feature type="domain" description="SusD-like N-terminal" evidence="8">
    <location>
        <begin position="86"/>
        <end position="203"/>
    </location>
</feature>